<dbReference type="RefSeq" id="WP_082922394.1">
    <property type="nucleotide sequence ID" value="NZ_BMIP01000004.1"/>
</dbReference>
<dbReference type="EMBL" id="BMIP01000004">
    <property type="protein sequence ID" value="GGD72022.1"/>
    <property type="molecule type" value="Genomic_DNA"/>
</dbReference>
<dbReference type="InterPro" id="IPR010982">
    <property type="entry name" value="Lambda_DNA-bd_dom_sf"/>
</dbReference>
<gene>
    <name evidence="8" type="ORF">GCM10010990_21860</name>
</gene>
<organism evidence="8 9">
    <name type="scientific">Croceicoccus mobilis</name>
    <dbReference type="NCBI Taxonomy" id="1703339"/>
    <lineage>
        <taxon>Bacteria</taxon>
        <taxon>Pseudomonadati</taxon>
        <taxon>Pseudomonadota</taxon>
        <taxon>Alphaproteobacteria</taxon>
        <taxon>Sphingomonadales</taxon>
        <taxon>Erythrobacteraceae</taxon>
        <taxon>Croceicoccus</taxon>
    </lineage>
</organism>
<dbReference type="InterPro" id="IPR052162">
    <property type="entry name" value="Sensor_kinase/Photoreceptor"/>
</dbReference>
<feature type="domain" description="PAC" evidence="6">
    <location>
        <begin position="78"/>
        <end position="130"/>
    </location>
</feature>
<dbReference type="GO" id="GO:0004673">
    <property type="term" value="F:protein histidine kinase activity"/>
    <property type="evidence" value="ECO:0007669"/>
    <property type="project" value="UniProtKB-EC"/>
</dbReference>
<dbReference type="CDD" id="cd00130">
    <property type="entry name" value="PAS"/>
    <property type="match status" value="1"/>
</dbReference>
<evidence type="ECO:0000313" key="9">
    <source>
        <dbReference type="Proteomes" id="UP000612349"/>
    </source>
</evidence>
<dbReference type="SUPFAM" id="SSF55785">
    <property type="entry name" value="PYP-like sensor domain (PAS domain)"/>
    <property type="match status" value="1"/>
</dbReference>
<keyword evidence="4" id="KW-0808">Transferase</keyword>
<feature type="domain" description="HTH cro/C1-type" evidence="7">
    <location>
        <begin position="141"/>
        <end position="178"/>
    </location>
</feature>
<proteinExistence type="predicted"/>
<evidence type="ECO:0000256" key="1">
    <source>
        <dbReference type="ARBA" id="ARBA00000085"/>
    </source>
</evidence>
<evidence type="ECO:0000256" key="3">
    <source>
        <dbReference type="ARBA" id="ARBA00022553"/>
    </source>
</evidence>
<dbReference type="InterPro" id="IPR013655">
    <property type="entry name" value="PAS_fold_3"/>
</dbReference>
<evidence type="ECO:0000256" key="2">
    <source>
        <dbReference type="ARBA" id="ARBA00012438"/>
    </source>
</evidence>
<dbReference type="InterPro" id="IPR001610">
    <property type="entry name" value="PAC"/>
</dbReference>
<keyword evidence="3" id="KW-0597">Phosphoprotein</keyword>
<evidence type="ECO:0000259" key="6">
    <source>
        <dbReference type="PROSITE" id="PS50113"/>
    </source>
</evidence>
<keyword evidence="9" id="KW-1185">Reference proteome</keyword>
<dbReference type="PANTHER" id="PTHR43304:SF1">
    <property type="entry name" value="PAC DOMAIN-CONTAINING PROTEIN"/>
    <property type="match status" value="1"/>
</dbReference>
<reference evidence="8" key="2">
    <citation type="submission" date="2020-09" db="EMBL/GenBank/DDBJ databases">
        <authorList>
            <person name="Sun Q."/>
            <person name="Zhou Y."/>
        </authorList>
    </citation>
    <scope>NUCLEOTIDE SEQUENCE</scope>
    <source>
        <strain evidence="8">CGMCC 1.15360</strain>
    </source>
</reference>
<dbReference type="Proteomes" id="UP000612349">
    <property type="component" value="Unassembled WGS sequence"/>
</dbReference>
<dbReference type="CDD" id="cd00093">
    <property type="entry name" value="HTH_XRE"/>
    <property type="match status" value="1"/>
</dbReference>
<dbReference type="SMART" id="SM00086">
    <property type="entry name" value="PAC"/>
    <property type="match status" value="1"/>
</dbReference>
<dbReference type="Gene3D" id="3.30.450.20">
    <property type="entry name" value="PAS domain"/>
    <property type="match status" value="1"/>
</dbReference>
<dbReference type="InterPro" id="IPR000014">
    <property type="entry name" value="PAS"/>
</dbReference>
<keyword evidence="5" id="KW-0418">Kinase</keyword>
<dbReference type="SMART" id="SM00530">
    <property type="entry name" value="HTH_XRE"/>
    <property type="match status" value="1"/>
</dbReference>
<dbReference type="Pfam" id="PF01381">
    <property type="entry name" value="HTH_3"/>
    <property type="match status" value="1"/>
</dbReference>
<dbReference type="InterPro" id="IPR000700">
    <property type="entry name" value="PAS-assoc_C"/>
</dbReference>
<comment type="caution">
    <text evidence="8">The sequence shown here is derived from an EMBL/GenBank/DDBJ whole genome shotgun (WGS) entry which is preliminary data.</text>
</comment>
<dbReference type="Gene3D" id="1.10.260.40">
    <property type="entry name" value="lambda repressor-like DNA-binding domains"/>
    <property type="match status" value="1"/>
</dbReference>
<dbReference type="OrthoDB" id="7305227at2"/>
<comment type="catalytic activity">
    <reaction evidence="1">
        <text>ATP + protein L-histidine = ADP + protein N-phospho-L-histidine.</text>
        <dbReference type="EC" id="2.7.13.3"/>
    </reaction>
</comment>
<dbReference type="PANTHER" id="PTHR43304">
    <property type="entry name" value="PHYTOCHROME-LIKE PROTEIN CPH1"/>
    <property type="match status" value="1"/>
</dbReference>
<dbReference type="EC" id="2.7.13.3" evidence="2"/>
<dbReference type="AlphaFoldDB" id="A0A916Z1X2"/>
<sequence length="229" mass="24556">MPHSISSTQIENLVRKAATAFFRTDAYGTPVEFSGWSAMTGQEGAEVTDGGWLDAVHDDDRERAMHAWETSVDHGTEYNTEFRVRAKDGSFHWMNARAVAIFDENGNVSGWVGMMLPVPGVRREPSAVSGGAADDIAPGALRAARAMLNWSAEEMAQTAGISRSTVRRMESEEENRSIHRNTAALVIQALRGAGLDLLVQDGTVNGVRLKPAAASANVVSFPGGNVQSA</sequence>
<dbReference type="SUPFAM" id="SSF47413">
    <property type="entry name" value="lambda repressor-like DNA-binding domains"/>
    <property type="match status" value="1"/>
</dbReference>
<reference evidence="8" key="1">
    <citation type="journal article" date="2014" name="Int. J. Syst. Evol. Microbiol.">
        <title>Complete genome sequence of Corynebacterium casei LMG S-19264T (=DSM 44701T), isolated from a smear-ripened cheese.</title>
        <authorList>
            <consortium name="US DOE Joint Genome Institute (JGI-PGF)"/>
            <person name="Walter F."/>
            <person name="Albersmeier A."/>
            <person name="Kalinowski J."/>
            <person name="Ruckert C."/>
        </authorList>
    </citation>
    <scope>NUCLEOTIDE SEQUENCE</scope>
    <source>
        <strain evidence="8">CGMCC 1.15360</strain>
    </source>
</reference>
<dbReference type="PROSITE" id="PS50943">
    <property type="entry name" value="HTH_CROC1"/>
    <property type="match status" value="1"/>
</dbReference>
<dbReference type="InterPro" id="IPR035965">
    <property type="entry name" value="PAS-like_dom_sf"/>
</dbReference>
<evidence type="ECO:0000313" key="8">
    <source>
        <dbReference type="EMBL" id="GGD72022.1"/>
    </source>
</evidence>
<accession>A0A916Z1X2</accession>
<name>A0A916Z1X2_9SPHN</name>
<dbReference type="NCBIfam" id="TIGR00229">
    <property type="entry name" value="sensory_box"/>
    <property type="match status" value="1"/>
</dbReference>
<dbReference type="GO" id="GO:0003677">
    <property type="term" value="F:DNA binding"/>
    <property type="evidence" value="ECO:0007669"/>
    <property type="project" value="InterPro"/>
</dbReference>
<evidence type="ECO:0000256" key="5">
    <source>
        <dbReference type="ARBA" id="ARBA00022777"/>
    </source>
</evidence>
<dbReference type="InterPro" id="IPR001387">
    <property type="entry name" value="Cro/C1-type_HTH"/>
</dbReference>
<dbReference type="PROSITE" id="PS50113">
    <property type="entry name" value="PAC"/>
    <property type="match status" value="1"/>
</dbReference>
<evidence type="ECO:0000259" key="7">
    <source>
        <dbReference type="PROSITE" id="PS50943"/>
    </source>
</evidence>
<evidence type="ECO:0000256" key="4">
    <source>
        <dbReference type="ARBA" id="ARBA00022679"/>
    </source>
</evidence>
<dbReference type="Pfam" id="PF08447">
    <property type="entry name" value="PAS_3"/>
    <property type="match status" value="1"/>
</dbReference>
<protein>
    <recommendedName>
        <fullName evidence="2">histidine kinase</fullName>
        <ecNumber evidence="2">2.7.13.3</ecNumber>
    </recommendedName>
</protein>